<feature type="region of interest" description="Disordered" evidence="2">
    <location>
        <begin position="1"/>
        <end position="25"/>
    </location>
</feature>
<feature type="compositionally biased region" description="Low complexity" evidence="2">
    <location>
        <begin position="8"/>
        <end position="24"/>
    </location>
</feature>
<dbReference type="GO" id="GO:0030976">
    <property type="term" value="F:thiamine pyrophosphate binding"/>
    <property type="evidence" value="ECO:0007669"/>
    <property type="project" value="TreeGrafter"/>
</dbReference>
<evidence type="ECO:0000256" key="2">
    <source>
        <dbReference type="SAM" id="MobiDB-lite"/>
    </source>
</evidence>
<evidence type="ECO:0000313" key="3">
    <source>
        <dbReference type="EMBL" id="QDL93329.1"/>
    </source>
</evidence>
<protein>
    <submittedName>
        <fullName evidence="3">Extracellular solute-binding protein</fullName>
    </submittedName>
</protein>
<reference evidence="3 4" key="1">
    <citation type="submission" date="2019-06" db="EMBL/GenBank/DDBJ databases">
        <title>Genome sequence of Rhodobacteraceae bacterium D4M1.</title>
        <authorList>
            <person name="Cao J."/>
        </authorList>
    </citation>
    <scope>NUCLEOTIDE SEQUENCE [LARGE SCALE GENOMIC DNA]</scope>
    <source>
        <strain evidence="3 4">D4M1</strain>
    </source>
</reference>
<name>A0A5B8G227_9RHOB</name>
<dbReference type="KEGG" id="ppru:FDP22_17005"/>
<dbReference type="Gene3D" id="3.40.190.10">
    <property type="entry name" value="Periplasmic binding protein-like II"/>
    <property type="match status" value="2"/>
</dbReference>
<dbReference type="PANTHER" id="PTHR30006:SF2">
    <property type="entry name" value="ABC TRANSPORTER SUBSTRATE-BINDING PROTEIN"/>
    <property type="match status" value="1"/>
</dbReference>
<dbReference type="InterPro" id="IPR006059">
    <property type="entry name" value="SBP"/>
</dbReference>
<accession>A0A5B8G227</accession>
<dbReference type="SUPFAM" id="SSF53850">
    <property type="entry name" value="Periplasmic binding protein-like II"/>
    <property type="match status" value="1"/>
</dbReference>
<dbReference type="Pfam" id="PF13416">
    <property type="entry name" value="SBP_bac_8"/>
    <property type="match status" value="1"/>
</dbReference>
<proteinExistence type="predicted"/>
<dbReference type="GO" id="GO:0030975">
    <property type="term" value="F:thiamine binding"/>
    <property type="evidence" value="ECO:0007669"/>
    <property type="project" value="TreeGrafter"/>
</dbReference>
<gene>
    <name evidence="3" type="ORF">FDP22_17005</name>
</gene>
<dbReference type="EMBL" id="CP040818">
    <property type="protein sequence ID" value="QDL93329.1"/>
    <property type="molecule type" value="Genomic_DNA"/>
</dbReference>
<keyword evidence="1" id="KW-0732">Signal</keyword>
<organism evidence="3 4">
    <name type="scientific">Paroceanicella profunda</name>
    <dbReference type="NCBI Taxonomy" id="2579971"/>
    <lineage>
        <taxon>Bacteria</taxon>
        <taxon>Pseudomonadati</taxon>
        <taxon>Pseudomonadota</taxon>
        <taxon>Alphaproteobacteria</taxon>
        <taxon>Rhodobacterales</taxon>
        <taxon>Paracoccaceae</taxon>
        <taxon>Paroceanicella</taxon>
    </lineage>
</organism>
<dbReference type="Proteomes" id="UP000305888">
    <property type="component" value="Chromosome"/>
</dbReference>
<sequence length="367" mass="39748">MVAPDRAGLSGRRLPRGRPGQQGSDMKTILTSTALALALAPLAMQGAAAKELVISGYGGLWEQAVRTCFEAPYTALTGNTVAITMGAPNQWINQIKAAPGTPPIDLLMIPSSGAFDAIKSDIVEPIDTARVPNYAEVSQQFKDFTKGMGSVYVYGAMGLMYDSTVVTDAPKTWQEFVDGTIAGKWRASIPGLDYGSSGIASTVWMLAHVSGGDVDNADQGFEDIAKMQESGNLVFWNNANELLNQIGSGEADIGMYWDGRSWAFIDDDHADIRYVNPEPGSVAAMTWVQKVKGGDDSAWDLMNIVLSAEGQACYGNMMRYGMSNANVTYDPAVAPQITRMDSIVIPPFEQIAEKMPEWVDRWNREIH</sequence>
<dbReference type="GO" id="GO:0015888">
    <property type="term" value="P:thiamine transport"/>
    <property type="evidence" value="ECO:0007669"/>
    <property type="project" value="TreeGrafter"/>
</dbReference>
<evidence type="ECO:0000313" key="4">
    <source>
        <dbReference type="Proteomes" id="UP000305888"/>
    </source>
</evidence>
<dbReference type="GO" id="GO:0030288">
    <property type="term" value="C:outer membrane-bounded periplasmic space"/>
    <property type="evidence" value="ECO:0007669"/>
    <property type="project" value="TreeGrafter"/>
</dbReference>
<dbReference type="PANTHER" id="PTHR30006">
    <property type="entry name" value="THIAMINE-BINDING PERIPLASMIC PROTEIN-RELATED"/>
    <property type="match status" value="1"/>
</dbReference>
<dbReference type="AlphaFoldDB" id="A0A5B8G227"/>
<dbReference type="OrthoDB" id="9766989at2"/>
<keyword evidence="4" id="KW-1185">Reference proteome</keyword>
<evidence type="ECO:0000256" key="1">
    <source>
        <dbReference type="ARBA" id="ARBA00022729"/>
    </source>
</evidence>